<reference evidence="5" key="1">
    <citation type="submission" date="2020-02" db="EMBL/GenBank/DDBJ databases">
        <authorList>
            <person name="Meier V. D."/>
        </authorList>
    </citation>
    <scope>NUCLEOTIDE SEQUENCE</scope>
    <source>
        <strain evidence="5">AVDCRST_MAG01</strain>
    </source>
</reference>
<name>A0A6J4P5Z8_9ACTN</name>
<dbReference type="InterPro" id="IPR013785">
    <property type="entry name" value="Aldolase_TIM"/>
</dbReference>
<evidence type="ECO:0000313" key="5">
    <source>
        <dbReference type="EMBL" id="CAA9403725.1"/>
    </source>
</evidence>
<evidence type="ECO:0008006" key="6">
    <source>
        <dbReference type="Google" id="ProtNLM"/>
    </source>
</evidence>
<evidence type="ECO:0000256" key="1">
    <source>
        <dbReference type="ARBA" id="ARBA00001947"/>
    </source>
</evidence>
<accession>A0A6J4P5Z8</accession>
<dbReference type="InterPro" id="IPR008567">
    <property type="entry name" value="BKACE"/>
</dbReference>
<dbReference type="GO" id="GO:0046872">
    <property type="term" value="F:metal ion binding"/>
    <property type="evidence" value="ECO:0007669"/>
    <property type="project" value="UniProtKB-KW"/>
</dbReference>
<proteinExistence type="predicted"/>
<dbReference type="GO" id="GO:0043720">
    <property type="term" value="F:3-keto-5-aminohexanoate cleavage activity"/>
    <property type="evidence" value="ECO:0007669"/>
    <property type="project" value="InterPro"/>
</dbReference>
<dbReference type="PANTHER" id="PTHR37418">
    <property type="entry name" value="3-KETO-5-AMINOHEXANOATE CLEAVAGE ENZYME-RELATED"/>
    <property type="match status" value="1"/>
</dbReference>
<dbReference type="EMBL" id="CADCUW010000176">
    <property type="protein sequence ID" value="CAA9403725.1"/>
    <property type="molecule type" value="Genomic_DNA"/>
</dbReference>
<organism evidence="5">
    <name type="scientific">uncultured Rubrobacteraceae bacterium</name>
    <dbReference type="NCBI Taxonomy" id="349277"/>
    <lineage>
        <taxon>Bacteria</taxon>
        <taxon>Bacillati</taxon>
        <taxon>Actinomycetota</taxon>
        <taxon>Rubrobacteria</taxon>
        <taxon>Rubrobacterales</taxon>
        <taxon>Rubrobacteraceae</taxon>
        <taxon>environmental samples</taxon>
    </lineage>
</organism>
<evidence type="ECO:0000256" key="3">
    <source>
        <dbReference type="ARBA" id="ARBA00022723"/>
    </source>
</evidence>
<dbReference type="AlphaFoldDB" id="A0A6J4P5Z8"/>
<dbReference type="Gene3D" id="3.20.20.70">
    <property type="entry name" value="Aldolase class I"/>
    <property type="match status" value="1"/>
</dbReference>
<comment type="cofactor">
    <cofactor evidence="1">
        <name>Zn(2+)</name>
        <dbReference type="ChEBI" id="CHEBI:29105"/>
    </cofactor>
</comment>
<sequence length="311" mass="33694">MEKVIISAAITGGMTVPGQSAAIPVTPDEIVESAVGAHAAGATIVHLHVREPETGKPSSDIGLFREVVSGIKERCDVIVQPTTGGGKGMSLEERAAVLPELEPEMATFNTGSFNFGLFPIAERANASGDFEEWEVDYLEGTRDYIFRNTFADMERVCAMFRESGAKPELEAYDVGHLYNIKYLVDKGLLDLPIHVQFVLGVMGANAATIEQFMHMRRTATDLFGENLTWSAAGVGYPAEYHLAAMCLMLGGHGIRVGLEDNLRLSRARRAETNAELVEKAVALAAMFDRDPATPDEAREAFDLKGRAAVAF</sequence>
<keyword evidence="4" id="KW-0862">Zinc</keyword>
<dbReference type="PANTHER" id="PTHR37418:SF2">
    <property type="entry name" value="3-KETO-5-AMINOHEXANOATE CLEAVAGE ENZYME"/>
    <property type="match status" value="1"/>
</dbReference>
<evidence type="ECO:0000256" key="4">
    <source>
        <dbReference type="ARBA" id="ARBA00022833"/>
    </source>
</evidence>
<gene>
    <name evidence="5" type="ORF">AVDCRST_MAG01-01-1193</name>
</gene>
<protein>
    <recommendedName>
        <fullName evidence="6">3-keto-5-aminohexanoate cleavage enzyme</fullName>
    </recommendedName>
</protein>
<keyword evidence="3" id="KW-0479">Metal-binding</keyword>
<keyword evidence="2" id="KW-0808">Transferase</keyword>
<evidence type="ECO:0000256" key="2">
    <source>
        <dbReference type="ARBA" id="ARBA00022679"/>
    </source>
</evidence>
<dbReference type="Pfam" id="PF05853">
    <property type="entry name" value="BKACE"/>
    <property type="match status" value="1"/>
</dbReference>